<proteinExistence type="predicted"/>
<feature type="chain" id="PRO_5015961906" description="Lipoprotein" evidence="1">
    <location>
        <begin position="25"/>
        <end position="162"/>
    </location>
</feature>
<sequence>MRKVIIILIACSLLLIAGCSRPSAIQTDETKAFQNDILSQYATIKQLTIDSGDTGLSFHFVMDGSDNELKAIFEETRQFFLSESVQTKIVKERYADKHATRNFPYPDVEIVFMLHDKDTADYKYTSSYYGSSTDPSIVDNYRTWYYFEGNKAGVKLEQNRVS</sequence>
<reference evidence="2 3" key="1">
    <citation type="submission" date="2018-05" db="EMBL/GenBank/DDBJ databases">
        <title>Genomic Encyclopedia of Type Strains, Phase III (KMG-III): the genomes of soil and plant-associated and newly described type strains.</title>
        <authorList>
            <person name="Whitman W."/>
        </authorList>
    </citation>
    <scope>NUCLEOTIDE SEQUENCE [LARGE SCALE GENOMIC DNA]</scope>
    <source>
        <strain evidence="2 3">CECT 5696</strain>
    </source>
</reference>
<name>A0A2V2YF74_9BACL</name>
<dbReference type="OrthoDB" id="2618096at2"/>
<evidence type="ECO:0008006" key="4">
    <source>
        <dbReference type="Google" id="ProtNLM"/>
    </source>
</evidence>
<dbReference type="PROSITE" id="PS51257">
    <property type="entry name" value="PROKAR_LIPOPROTEIN"/>
    <property type="match status" value="1"/>
</dbReference>
<comment type="caution">
    <text evidence="2">The sequence shown here is derived from an EMBL/GenBank/DDBJ whole genome shotgun (WGS) entry which is preliminary data.</text>
</comment>
<gene>
    <name evidence="2" type="ORF">DFQ01_14127</name>
</gene>
<evidence type="ECO:0000256" key="1">
    <source>
        <dbReference type="SAM" id="SignalP"/>
    </source>
</evidence>
<keyword evidence="3" id="KW-1185">Reference proteome</keyword>
<evidence type="ECO:0000313" key="3">
    <source>
        <dbReference type="Proteomes" id="UP000246635"/>
    </source>
</evidence>
<protein>
    <recommendedName>
        <fullName evidence="4">Lipoprotein</fullName>
    </recommendedName>
</protein>
<dbReference type="AlphaFoldDB" id="A0A2V2YF74"/>
<accession>A0A2V2YF74</accession>
<organism evidence="2 3">
    <name type="scientific">Paenibacillus cellulosilyticus</name>
    <dbReference type="NCBI Taxonomy" id="375489"/>
    <lineage>
        <taxon>Bacteria</taxon>
        <taxon>Bacillati</taxon>
        <taxon>Bacillota</taxon>
        <taxon>Bacilli</taxon>
        <taxon>Bacillales</taxon>
        <taxon>Paenibacillaceae</taxon>
        <taxon>Paenibacillus</taxon>
    </lineage>
</organism>
<dbReference type="Proteomes" id="UP000246635">
    <property type="component" value="Unassembled WGS sequence"/>
</dbReference>
<dbReference type="EMBL" id="QGTQ01000041">
    <property type="protein sequence ID" value="PWV90614.1"/>
    <property type="molecule type" value="Genomic_DNA"/>
</dbReference>
<feature type="signal peptide" evidence="1">
    <location>
        <begin position="1"/>
        <end position="24"/>
    </location>
</feature>
<dbReference type="RefSeq" id="WP_110047370.1">
    <property type="nucleotide sequence ID" value="NZ_CP054612.1"/>
</dbReference>
<evidence type="ECO:0000313" key="2">
    <source>
        <dbReference type="EMBL" id="PWV90614.1"/>
    </source>
</evidence>
<keyword evidence="1" id="KW-0732">Signal</keyword>